<name>A0ACD3V2S4_9BRAD</name>
<evidence type="ECO:0000313" key="2">
    <source>
        <dbReference type="Proteomes" id="UP000692816"/>
    </source>
</evidence>
<proteinExistence type="predicted"/>
<accession>A0ACD3V2S4</accession>
<organism evidence="1 2">
    <name type="scientific">Bradyrhizobium quebecense</name>
    <dbReference type="NCBI Taxonomy" id="2748629"/>
    <lineage>
        <taxon>Bacteria</taxon>
        <taxon>Pseudomonadati</taxon>
        <taxon>Pseudomonadota</taxon>
        <taxon>Alphaproteobacteria</taxon>
        <taxon>Hyphomicrobiales</taxon>
        <taxon>Nitrobacteraceae</taxon>
        <taxon>Bradyrhizobium</taxon>
    </lineage>
</organism>
<dbReference type="Proteomes" id="UP000692816">
    <property type="component" value="Chromosome"/>
</dbReference>
<keyword evidence="2" id="KW-1185">Reference proteome</keyword>
<sequence length="130" mass="14006">MVRSQPNGEISYDHLAQEAARDRKRPAVVVANRGTTMKEGRDDTLKIRAVLRDVGIDAIYVHSDAALCGAYAALLSPRPAFDSRMERTRLRSADISALARQGPAVSFSSVKFMLSVSSVLSITSGASTQP</sequence>
<evidence type="ECO:0000313" key="1">
    <source>
        <dbReference type="EMBL" id="UGY00629.1"/>
    </source>
</evidence>
<reference evidence="1 2" key="1">
    <citation type="journal article" date="2021" name="Int. J. Syst. Evol. Microbiol.">
        <title>Bradyrhizobium septentrionale sp. nov. (sv. septentrionale) and Bradyrhizobium quebecense sp. nov. (sv. septentrionale) associated with legumes native to Canada possess rearranged symbiosis genes and numerous insertion sequences.</title>
        <authorList>
            <person name="Bromfield E.S.P."/>
            <person name="Cloutier S."/>
        </authorList>
    </citation>
    <scope>NUCLEOTIDE SEQUENCE [LARGE SCALE GENOMIC DNA]</scope>
    <source>
        <strain evidence="1 2">12S5</strain>
    </source>
</reference>
<dbReference type="EMBL" id="CP088282">
    <property type="protein sequence ID" value="UGY00629.1"/>
    <property type="molecule type" value="Genomic_DNA"/>
</dbReference>
<protein>
    <submittedName>
        <fullName evidence="1">Uncharacterized protein</fullName>
    </submittedName>
</protein>
<gene>
    <name evidence="1" type="ORF">J4P68_0026050</name>
</gene>